<dbReference type="AlphaFoldDB" id="A0A182WGX1"/>
<dbReference type="STRING" id="112268.A0A182WGX1"/>
<evidence type="ECO:0000259" key="16">
    <source>
        <dbReference type="Pfam" id="PF21171"/>
    </source>
</evidence>
<accession>A0A182WGX1</accession>
<dbReference type="SUPFAM" id="SSF56219">
    <property type="entry name" value="DNase I-like"/>
    <property type="match status" value="1"/>
</dbReference>
<dbReference type="InterPro" id="IPR050410">
    <property type="entry name" value="CCR4/nocturin_mRNA_transcr"/>
</dbReference>
<dbReference type="PANTHER" id="PTHR12121">
    <property type="entry name" value="CARBON CATABOLITE REPRESSOR PROTEIN 4"/>
    <property type="match status" value="1"/>
</dbReference>
<dbReference type="Gene3D" id="3.60.10.10">
    <property type="entry name" value="Endonuclease/exonuclease/phosphatase"/>
    <property type="match status" value="1"/>
</dbReference>
<keyword evidence="3" id="KW-0597">Phosphoprotein</keyword>
<keyword evidence="18" id="KW-1185">Reference proteome</keyword>
<sequence>MFSSTLAQLYCRTNLPTSVSRSLYPLTGYSLRHGSNFIPKQRFAMRTAYFKQLPGEEQCQISFHLLLDQYKIDKVFNFNRSLTEQIDNSLERIRTNVEKEFQKKNKRKKVKKQPAQSTDDNASASEQATEVPADVPIVVSLGAGVEKITNMTIADVLAKFDAGQYANVQLTVLEENFQVSYNSPEVHAVKLPTSMLADFYVCPSRLELHFATRESSTYSWSRGQMPESGNAQQIRWEQVSTELTYMIQKGDVGYHLKFSCTPKDSTGRTGPSTEIISPQPVQAGPGLCPFEVRHLFTQQKLKDGQFRVVSYNLLAELYSDSDYSRTVLFPYTPPYALEIDYRKQLFVKELLGYRGDIVCLQEVDTKIFSLDLVPFFHQKNLTGHYQAKRNVAEGLATFYDVNKFELLESDGVIISEILQRYPELWNQIKDNKPLVERIENRSTALQLTFLRSKHDPRKHLLVANTHLYFSPDADHVRLLQIGFAMLYVREQYERISQQYKLQGSDLALLFCGDFNSVPECGIYKLMTERFVGPDFADWESNKEEAAKNVSLSQPFKMASACGCPEFTNYTVGFAACIDYIFYQKEALSVNDVIPMPSQEELSMYEAIPSPVFPSDHVALVANLEWSQ</sequence>
<dbReference type="FunFam" id="3.60.10.10:FF:000018">
    <property type="entry name" value="2',5'-phosphodiesterase 12"/>
    <property type="match status" value="1"/>
</dbReference>
<keyword evidence="6" id="KW-0479">Metal-binding</keyword>
<dbReference type="GO" id="GO:0005759">
    <property type="term" value="C:mitochondrial matrix"/>
    <property type="evidence" value="ECO:0007669"/>
    <property type="project" value="UniProtKB-SubCell"/>
</dbReference>
<dbReference type="GO" id="GO:0000288">
    <property type="term" value="P:nuclear-transcribed mRNA catabolic process, deadenylation-dependent decay"/>
    <property type="evidence" value="ECO:0007669"/>
    <property type="project" value="TreeGrafter"/>
</dbReference>
<dbReference type="EnsemblMetazoa" id="AMIN009623-RA">
    <property type="protein sequence ID" value="AMIN009623-PA"/>
    <property type="gene ID" value="AMIN009623"/>
</dbReference>
<dbReference type="InterPro" id="IPR048821">
    <property type="entry name" value="PDE12-like_N"/>
</dbReference>
<dbReference type="GO" id="GO:0004535">
    <property type="term" value="F:poly(A)-specific ribonuclease activity"/>
    <property type="evidence" value="ECO:0007669"/>
    <property type="project" value="UniProtKB-ARBA"/>
</dbReference>
<feature type="domain" description="2',5'-phosphodiesterase 12-like N-terminal" evidence="16">
    <location>
        <begin position="184"/>
        <end position="281"/>
    </location>
</feature>
<evidence type="ECO:0000256" key="5">
    <source>
        <dbReference type="ARBA" id="ARBA00022722"/>
    </source>
</evidence>
<feature type="domain" description="Endonuclease/exonuclease/phosphatase" evidence="15">
    <location>
        <begin position="310"/>
        <end position="616"/>
    </location>
</feature>
<keyword evidence="5" id="KW-0540">Nuclease</keyword>
<keyword evidence="8" id="KW-0269">Exonuclease</keyword>
<dbReference type="Pfam" id="PF03372">
    <property type="entry name" value="Exo_endo_phos"/>
    <property type="match status" value="1"/>
</dbReference>
<reference evidence="18" key="1">
    <citation type="submission" date="2013-03" db="EMBL/GenBank/DDBJ databases">
        <title>The Genome Sequence of Anopheles minimus MINIMUS1.</title>
        <authorList>
            <consortium name="The Broad Institute Genomics Platform"/>
            <person name="Neafsey D.E."/>
            <person name="Walton C."/>
            <person name="Walker B."/>
            <person name="Young S.K."/>
            <person name="Zeng Q."/>
            <person name="Gargeya S."/>
            <person name="Fitzgerald M."/>
            <person name="Haas B."/>
            <person name="Abouelleil A."/>
            <person name="Allen A.W."/>
            <person name="Alvarado L."/>
            <person name="Arachchi H.M."/>
            <person name="Berlin A.M."/>
            <person name="Chapman S.B."/>
            <person name="Gainer-Dewar J."/>
            <person name="Goldberg J."/>
            <person name="Griggs A."/>
            <person name="Gujja S."/>
            <person name="Hansen M."/>
            <person name="Howarth C."/>
            <person name="Imamovic A."/>
            <person name="Ireland A."/>
            <person name="Larimer J."/>
            <person name="McCowan C."/>
            <person name="Murphy C."/>
            <person name="Pearson M."/>
            <person name="Poon T.W."/>
            <person name="Priest M."/>
            <person name="Roberts A."/>
            <person name="Saif S."/>
            <person name="Shea T."/>
            <person name="Sisk P."/>
            <person name="Sykes S."/>
            <person name="Wortman J."/>
            <person name="Nusbaum C."/>
            <person name="Birren B."/>
        </authorList>
    </citation>
    <scope>NUCLEOTIDE SEQUENCE [LARGE SCALE GENOMIC DNA]</scope>
    <source>
        <strain evidence="18">MINIMUS1</strain>
    </source>
</reference>
<evidence type="ECO:0000256" key="7">
    <source>
        <dbReference type="ARBA" id="ARBA00022801"/>
    </source>
</evidence>
<keyword evidence="10" id="KW-0809">Transit peptide</keyword>
<dbReference type="PANTHER" id="PTHR12121:SF37">
    <property type="entry name" value="2',5'-PHOSPHODIESTERASE 12"/>
    <property type="match status" value="1"/>
</dbReference>
<dbReference type="VEuPathDB" id="VectorBase:AMIN009623"/>
<evidence type="ECO:0000256" key="11">
    <source>
        <dbReference type="ARBA" id="ARBA00023128"/>
    </source>
</evidence>
<dbReference type="InterPro" id="IPR005135">
    <property type="entry name" value="Endo/exonuclease/phosphatase"/>
</dbReference>
<evidence type="ECO:0000256" key="1">
    <source>
        <dbReference type="ARBA" id="ARBA00001946"/>
    </source>
</evidence>
<reference evidence="17" key="2">
    <citation type="submission" date="2020-05" db="UniProtKB">
        <authorList>
            <consortium name="EnsemblMetazoa"/>
        </authorList>
    </citation>
    <scope>IDENTIFICATION</scope>
    <source>
        <strain evidence="17">MINIMUS1</strain>
    </source>
</reference>
<evidence type="ECO:0000256" key="12">
    <source>
        <dbReference type="ARBA" id="ARBA00072755"/>
    </source>
</evidence>
<dbReference type="InterPro" id="IPR036691">
    <property type="entry name" value="Endo/exonu/phosph_ase_sf"/>
</dbReference>
<keyword evidence="4" id="KW-0507">mRNA processing</keyword>
<dbReference type="Pfam" id="PF21171">
    <property type="entry name" value="PDE12-like_N"/>
    <property type="match status" value="1"/>
</dbReference>
<feature type="compositionally biased region" description="Polar residues" evidence="14">
    <location>
        <begin position="114"/>
        <end position="128"/>
    </location>
</feature>
<evidence type="ECO:0000256" key="8">
    <source>
        <dbReference type="ARBA" id="ARBA00022839"/>
    </source>
</evidence>
<evidence type="ECO:0000313" key="17">
    <source>
        <dbReference type="EnsemblMetazoa" id="AMIN009623-PA"/>
    </source>
</evidence>
<dbReference type="GO" id="GO:0046872">
    <property type="term" value="F:metal ion binding"/>
    <property type="evidence" value="ECO:0007669"/>
    <property type="project" value="UniProtKB-KW"/>
</dbReference>
<evidence type="ECO:0000256" key="3">
    <source>
        <dbReference type="ARBA" id="ARBA00022553"/>
    </source>
</evidence>
<comment type="cofactor">
    <cofactor evidence="1">
        <name>Mg(2+)</name>
        <dbReference type="ChEBI" id="CHEBI:18420"/>
    </cofactor>
</comment>
<evidence type="ECO:0000256" key="13">
    <source>
        <dbReference type="ARBA" id="ARBA00083541"/>
    </source>
</evidence>
<evidence type="ECO:0000256" key="9">
    <source>
        <dbReference type="ARBA" id="ARBA00022842"/>
    </source>
</evidence>
<evidence type="ECO:0000256" key="6">
    <source>
        <dbReference type="ARBA" id="ARBA00022723"/>
    </source>
</evidence>
<evidence type="ECO:0000256" key="2">
    <source>
        <dbReference type="ARBA" id="ARBA00004305"/>
    </source>
</evidence>
<keyword evidence="11" id="KW-0496">Mitochondrion</keyword>
<evidence type="ECO:0000256" key="10">
    <source>
        <dbReference type="ARBA" id="ARBA00022946"/>
    </source>
</evidence>
<proteinExistence type="predicted"/>
<organism evidence="17 18">
    <name type="scientific">Anopheles minimus</name>
    <dbReference type="NCBI Taxonomy" id="112268"/>
    <lineage>
        <taxon>Eukaryota</taxon>
        <taxon>Metazoa</taxon>
        <taxon>Ecdysozoa</taxon>
        <taxon>Arthropoda</taxon>
        <taxon>Hexapoda</taxon>
        <taxon>Insecta</taxon>
        <taxon>Pterygota</taxon>
        <taxon>Neoptera</taxon>
        <taxon>Endopterygota</taxon>
        <taxon>Diptera</taxon>
        <taxon>Nematocera</taxon>
        <taxon>Culicoidea</taxon>
        <taxon>Culicidae</taxon>
        <taxon>Anophelinae</taxon>
        <taxon>Anopheles</taxon>
    </lineage>
</organism>
<evidence type="ECO:0000313" key="18">
    <source>
        <dbReference type="Proteomes" id="UP000075920"/>
    </source>
</evidence>
<comment type="subcellular location">
    <subcellularLocation>
        <location evidence="2">Mitochondrion matrix</location>
    </subcellularLocation>
</comment>
<name>A0A182WGX1_9DIPT</name>
<evidence type="ECO:0000256" key="14">
    <source>
        <dbReference type="SAM" id="MobiDB-lite"/>
    </source>
</evidence>
<protein>
    <recommendedName>
        <fullName evidence="12">2',5'-phosphodiesterase 12</fullName>
    </recommendedName>
    <alternativeName>
        <fullName evidence="13">Mitochondrial deadenylase</fullName>
    </alternativeName>
</protein>
<keyword evidence="7" id="KW-0378">Hydrolase</keyword>
<dbReference type="GO" id="GO:0006397">
    <property type="term" value="P:mRNA processing"/>
    <property type="evidence" value="ECO:0007669"/>
    <property type="project" value="UniProtKB-KW"/>
</dbReference>
<feature type="region of interest" description="Disordered" evidence="14">
    <location>
        <begin position="101"/>
        <end position="129"/>
    </location>
</feature>
<evidence type="ECO:0000259" key="15">
    <source>
        <dbReference type="Pfam" id="PF03372"/>
    </source>
</evidence>
<evidence type="ECO:0000256" key="4">
    <source>
        <dbReference type="ARBA" id="ARBA00022664"/>
    </source>
</evidence>
<dbReference type="Proteomes" id="UP000075920">
    <property type="component" value="Unassembled WGS sequence"/>
</dbReference>
<keyword evidence="9" id="KW-0460">Magnesium</keyword>